<dbReference type="InterPro" id="IPR006686">
    <property type="entry name" value="MscS_channel_CS"/>
</dbReference>
<feature type="transmembrane region" description="Helical" evidence="7">
    <location>
        <begin position="109"/>
        <end position="129"/>
    </location>
</feature>
<feature type="transmembrane region" description="Helical" evidence="7">
    <location>
        <begin position="141"/>
        <end position="161"/>
    </location>
</feature>
<evidence type="ECO:0000259" key="8">
    <source>
        <dbReference type="Pfam" id="PF00924"/>
    </source>
</evidence>
<dbReference type="EMBL" id="JAAITS010000068">
    <property type="protein sequence ID" value="NSG87264.1"/>
    <property type="molecule type" value="Genomic_DNA"/>
</dbReference>
<dbReference type="Pfam" id="PF00924">
    <property type="entry name" value="MS_channel_2nd"/>
    <property type="match status" value="1"/>
</dbReference>
<comment type="similarity">
    <text evidence="2">Belongs to the MscS (TC 1.A.23) family.</text>
</comment>
<dbReference type="InterPro" id="IPR006685">
    <property type="entry name" value="MscS_channel_2nd"/>
</dbReference>
<dbReference type="SUPFAM" id="SSF82861">
    <property type="entry name" value="Mechanosensitive channel protein MscS (YggB), transmembrane region"/>
    <property type="match status" value="1"/>
</dbReference>
<evidence type="ECO:0000259" key="9">
    <source>
        <dbReference type="Pfam" id="PF21082"/>
    </source>
</evidence>
<dbReference type="SUPFAM" id="SSF50182">
    <property type="entry name" value="Sm-like ribonucleoproteins"/>
    <property type="match status" value="1"/>
</dbReference>
<gene>
    <name evidence="10" type="ORF">G5B17_18050</name>
</gene>
<dbReference type="InterPro" id="IPR010920">
    <property type="entry name" value="LSM_dom_sf"/>
</dbReference>
<dbReference type="Pfam" id="PF21082">
    <property type="entry name" value="MS_channel_3rd"/>
    <property type="match status" value="1"/>
</dbReference>
<organism evidence="10 11">
    <name type="scientific">Blautia faecis</name>
    <dbReference type="NCBI Taxonomy" id="871665"/>
    <lineage>
        <taxon>Bacteria</taxon>
        <taxon>Bacillati</taxon>
        <taxon>Bacillota</taxon>
        <taxon>Clostridia</taxon>
        <taxon>Lachnospirales</taxon>
        <taxon>Lachnospiraceae</taxon>
        <taxon>Blautia</taxon>
    </lineage>
</organism>
<evidence type="ECO:0000256" key="6">
    <source>
        <dbReference type="ARBA" id="ARBA00023136"/>
    </source>
</evidence>
<dbReference type="PANTHER" id="PTHR30221:SF1">
    <property type="entry name" value="SMALL-CONDUCTANCE MECHANOSENSITIVE CHANNEL"/>
    <property type="match status" value="1"/>
</dbReference>
<keyword evidence="5 7" id="KW-1133">Transmembrane helix</keyword>
<dbReference type="PANTHER" id="PTHR30221">
    <property type="entry name" value="SMALL-CONDUCTANCE MECHANOSENSITIVE CHANNEL"/>
    <property type="match status" value="1"/>
</dbReference>
<evidence type="ECO:0000256" key="4">
    <source>
        <dbReference type="ARBA" id="ARBA00022692"/>
    </source>
</evidence>
<feature type="domain" description="Mechanosensitive ion channel MscS C-terminal" evidence="9">
    <location>
        <begin position="236"/>
        <end position="317"/>
    </location>
</feature>
<keyword evidence="3" id="KW-1003">Cell membrane</keyword>
<dbReference type="InterPro" id="IPR049278">
    <property type="entry name" value="MS_channel_C"/>
</dbReference>
<evidence type="ECO:0000256" key="3">
    <source>
        <dbReference type="ARBA" id="ARBA00022475"/>
    </source>
</evidence>
<comment type="subcellular location">
    <subcellularLocation>
        <location evidence="1">Cell membrane</location>
        <topology evidence="1">Multi-pass membrane protein</topology>
    </subcellularLocation>
</comment>
<dbReference type="InterPro" id="IPR023408">
    <property type="entry name" value="MscS_beta-dom_sf"/>
</dbReference>
<proteinExistence type="inferred from homology"/>
<dbReference type="InterPro" id="IPR045275">
    <property type="entry name" value="MscS_archaea/bacteria_type"/>
</dbReference>
<dbReference type="Gene3D" id="3.30.70.100">
    <property type="match status" value="1"/>
</dbReference>
<dbReference type="Proteomes" id="UP001644719">
    <property type="component" value="Unassembled WGS sequence"/>
</dbReference>
<dbReference type="SUPFAM" id="SSF82689">
    <property type="entry name" value="Mechanosensitive channel protein MscS (YggB), C-terminal domain"/>
    <property type="match status" value="1"/>
</dbReference>
<evidence type="ECO:0000313" key="10">
    <source>
        <dbReference type="EMBL" id="NSG87264.1"/>
    </source>
</evidence>
<evidence type="ECO:0000256" key="2">
    <source>
        <dbReference type="ARBA" id="ARBA00008017"/>
    </source>
</evidence>
<dbReference type="InterPro" id="IPR011066">
    <property type="entry name" value="MscS_channel_C_sf"/>
</dbReference>
<sequence>MNFRWKTGRNCFWIARNRIVYGKGLKKGDGNLEGQVIENAVQETVQETVDKVSSNWDQIKAYFNGHIPDLISFGMKVVLSIVAFYVGTKLIKWLLKVAKRSMEKAGIDMGVAQFICSFGKFLLYLILIFNIATNFGVKESSVAALLGTAGVTIGLALQGGLENLSGGVMLLLFKPFQVGDYIIQDQAGGTEGTVYKVEMFYTTLITIDNKHVIIPNGKLSNSTIINVTAQNLRNLEIKVGISYDSDIKKAKKLLQHILQEDPGTKSDKDMLVFVDELADSAVVMGLRVWVPTDKYWKIKWRLNEKIKESFDANGISIPYPQVDVHVVEANKDK</sequence>
<comment type="caution">
    <text evidence="10">The sequence shown here is derived from an EMBL/GenBank/DDBJ whole genome shotgun (WGS) entry which is preliminary data.</text>
</comment>
<evidence type="ECO:0000256" key="5">
    <source>
        <dbReference type="ARBA" id="ARBA00022989"/>
    </source>
</evidence>
<evidence type="ECO:0000256" key="7">
    <source>
        <dbReference type="SAM" id="Phobius"/>
    </source>
</evidence>
<feature type="domain" description="Mechanosensitive ion channel MscS" evidence="8">
    <location>
        <begin position="161"/>
        <end position="228"/>
    </location>
</feature>
<evidence type="ECO:0000313" key="11">
    <source>
        <dbReference type="Proteomes" id="UP001644719"/>
    </source>
</evidence>
<reference evidence="10 11" key="1">
    <citation type="journal article" date="2020" name="Cell Host Microbe">
        <title>Functional and Genomic Variation between Human-Derived Isolates of Lachnospiraceae Reveals Inter- and Intra-Species Diversity.</title>
        <authorList>
            <person name="Sorbara M.T."/>
            <person name="Littmann E.R."/>
            <person name="Fontana E."/>
            <person name="Moody T.U."/>
            <person name="Kohout C.E."/>
            <person name="Gjonbalaj M."/>
            <person name="Eaton V."/>
            <person name="Seok R."/>
            <person name="Leiner I.M."/>
            <person name="Pamer E.G."/>
        </authorList>
    </citation>
    <scope>NUCLEOTIDE SEQUENCE [LARGE SCALE GENOMIC DNA]</scope>
    <source>
        <strain evidence="10 11">MSK.17.74</strain>
    </source>
</reference>
<protein>
    <submittedName>
        <fullName evidence="10">Mechanosensitive ion channel</fullName>
    </submittedName>
</protein>
<name>A0ABX2HD16_9FIRM</name>
<feature type="transmembrane region" description="Helical" evidence="7">
    <location>
        <begin position="70"/>
        <end position="88"/>
    </location>
</feature>
<dbReference type="InterPro" id="IPR011014">
    <property type="entry name" value="MscS_channel_TM-2"/>
</dbReference>
<accession>A0ABX2HD16</accession>
<dbReference type="Gene3D" id="1.10.287.1260">
    <property type="match status" value="1"/>
</dbReference>
<evidence type="ECO:0000256" key="1">
    <source>
        <dbReference type="ARBA" id="ARBA00004651"/>
    </source>
</evidence>
<keyword evidence="11" id="KW-1185">Reference proteome</keyword>
<dbReference type="PROSITE" id="PS01246">
    <property type="entry name" value="UPF0003"/>
    <property type="match status" value="1"/>
</dbReference>
<dbReference type="Gene3D" id="2.30.30.60">
    <property type="match status" value="1"/>
</dbReference>
<keyword evidence="6 7" id="KW-0472">Membrane</keyword>
<keyword evidence="4 7" id="KW-0812">Transmembrane</keyword>